<evidence type="ECO:0000259" key="2">
    <source>
        <dbReference type="Pfam" id="PF07833"/>
    </source>
</evidence>
<dbReference type="EMBL" id="QRDY01000010">
    <property type="protein sequence ID" value="RED57542.1"/>
    <property type="molecule type" value="Genomic_DNA"/>
</dbReference>
<name>A0A3D9I719_9BACL</name>
<feature type="signal peptide" evidence="1">
    <location>
        <begin position="1"/>
        <end position="31"/>
    </location>
</feature>
<evidence type="ECO:0000256" key="1">
    <source>
        <dbReference type="SAM" id="SignalP"/>
    </source>
</evidence>
<dbReference type="OrthoDB" id="1736367at2"/>
<feature type="domain" description="Copper amine oxidase-like N-terminal" evidence="2">
    <location>
        <begin position="51"/>
        <end position="156"/>
    </location>
</feature>
<sequence length="641" mass="71155">MFTMVRSKSKSLMAILLAAVLIVLIALPVSAAESDGKVEVRLKVGSAQMKIDGVAVKIQAPYVSAGNVMVPLSVFTNKKGFGAGLKLTNNKIITLTYPKHVITLTIGSKSATIDGKKTTLAVAPVNKQGTTMIPLAVITKALGVKLSKDAVTKELILTGTAASGATGNSNSGIDSDSGKSMIGDSYYKWSMNYPTGLVQDKQWSNGDWISFSDVKGDYYMAVSIDESEETLDKQDKRDFLEYNMGEEETIVDVKTITRSGEEIERMVTKENGFFYEYRGFQANGYFYTLIFGKKAKSAADLNANTALLDSFKPVFQASNKSLKDLARIIDGKITYTDDEYGLSIKLPKEWERDTESVKPYYVGPDDSYLLLEVSSVREGDTLDQWVDRKLQIYKDIKKDIYHKTPVKSSIIWNGVPAILVELSYSTDTKNWLNEYEIYAINGTHKYYADLTFGQESKDDIMPVYDLMLKEMKIDFSLIEKSFGEVPDPYDIDIKEVITKTSKENKFSITLPKYWTKGVMDMDSDDLVFRGYGTELHINIIEATGLASSLDIFLKSYQDGILEDGGLRIDSNTAVNFAGVSARKFEISSTELALNSGTVTAYIFKKDEKIFAVQAAIPTISASELINKQVQDAFNSFQFTDK</sequence>
<dbReference type="SUPFAM" id="SSF55383">
    <property type="entry name" value="Copper amine oxidase, domain N"/>
    <property type="match status" value="1"/>
</dbReference>
<evidence type="ECO:0000313" key="3">
    <source>
        <dbReference type="EMBL" id="RED57542.1"/>
    </source>
</evidence>
<dbReference type="Proteomes" id="UP000256869">
    <property type="component" value="Unassembled WGS sequence"/>
</dbReference>
<dbReference type="Gene3D" id="3.30.457.10">
    <property type="entry name" value="Copper amine oxidase-like, N-terminal domain"/>
    <property type="match status" value="1"/>
</dbReference>
<keyword evidence="1" id="KW-0732">Signal</keyword>
<dbReference type="InterPro" id="IPR036582">
    <property type="entry name" value="Mao_N_sf"/>
</dbReference>
<comment type="caution">
    <text evidence="3">The sequence shown here is derived from an EMBL/GenBank/DDBJ whole genome shotgun (WGS) entry which is preliminary data.</text>
</comment>
<protein>
    <submittedName>
        <fullName evidence="3">Copper amine oxidase-like protein</fullName>
    </submittedName>
</protein>
<feature type="chain" id="PRO_5017613880" evidence="1">
    <location>
        <begin position="32"/>
        <end position="641"/>
    </location>
</feature>
<gene>
    <name evidence="3" type="ORF">DFP95_11014</name>
</gene>
<dbReference type="RefSeq" id="WP_115993847.1">
    <property type="nucleotide sequence ID" value="NZ_QRDY01000010.1"/>
</dbReference>
<keyword evidence="4" id="KW-1185">Reference proteome</keyword>
<proteinExistence type="predicted"/>
<accession>A0A3D9I719</accession>
<dbReference type="AlphaFoldDB" id="A0A3D9I719"/>
<dbReference type="InterPro" id="IPR012854">
    <property type="entry name" value="Cu_amine_oxidase-like_N"/>
</dbReference>
<organism evidence="3 4">
    <name type="scientific">Cohnella lupini</name>
    <dbReference type="NCBI Taxonomy" id="1294267"/>
    <lineage>
        <taxon>Bacteria</taxon>
        <taxon>Bacillati</taxon>
        <taxon>Bacillota</taxon>
        <taxon>Bacilli</taxon>
        <taxon>Bacillales</taxon>
        <taxon>Paenibacillaceae</taxon>
        <taxon>Cohnella</taxon>
    </lineage>
</organism>
<evidence type="ECO:0000313" key="4">
    <source>
        <dbReference type="Proteomes" id="UP000256869"/>
    </source>
</evidence>
<dbReference type="Pfam" id="PF07833">
    <property type="entry name" value="Cu_amine_oxidN1"/>
    <property type="match status" value="1"/>
</dbReference>
<reference evidence="3 4" key="1">
    <citation type="submission" date="2018-07" db="EMBL/GenBank/DDBJ databases">
        <title>Genomic Encyclopedia of Type Strains, Phase III (KMG-III): the genomes of soil and plant-associated and newly described type strains.</title>
        <authorList>
            <person name="Whitman W."/>
        </authorList>
    </citation>
    <scope>NUCLEOTIDE SEQUENCE [LARGE SCALE GENOMIC DNA]</scope>
    <source>
        <strain evidence="3 4">CECT 8236</strain>
    </source>
</reference>